<name>A0ACB8S743_9AGAM</name>
<evidence type="ECO:0000313" key="2">
    <source>
        <dbReference type="Proteomes" id="UP000814033"/>
    </source>
</evidence>
<reference evidence="1" key="2">
    <citation type="journal article" date="2022" name="New Phytol.">
        <title>Evolutionary transition to the ectomycorrhizal habit in the genomes of a hyperdiverse lineage of mushroom-forming fungi.</title>
        <authorList>
            <person name="Looney B."/>
            <person name="Miyauchi S."/>
            <person name="Morin E."/>
            <person name="Drula E."/>
            <person name="Courty P.E."/>
            <person name="Kohler A."/>
            <person name="Kuo A."/>
            <person name="LaButti K."/>
            <person name="Pangilinan J."/>
            <person name="Lipzen A."/>
            <person name="Riley R."/>
            <person name="Andreopoulos W."/>
            <person name="He G."/>
            <person name="Johnson J."/>
            <person name="Nolan M."/>
            <person name="Tritt A."/>
            <person name="Barry K.W."/>
            <person name="Grigoriev I.V."/>
            <person name="Nagy L.G."/>
            <person name="Hibbett D."/>
            <person name="Henrissat B."/>
            <person name="Matheny P.B."/>
            <person name="Labbe J."/>
            <person name="Martin F.M."/>
        </authorList>
    </citation>
    <scope>NUCLEOTIDE SEQUENCE</scope>
    <source>
        <strain evidence="1">FP105234-sp</strain>
    </source>
</reference>
<evidence type="ECO:0000313" key="1">
    <source>
        <dbReference type="EMBL" id="KAI0052339.1"/>
    </source>
</evidence>
<dbReference type="EMBL" id="MU275846">
    <property type="protein sequence ID" value="KAI0052339.1"/>
    <property type="molecule type" value="Genomic_DNA"/>
</dbReference>
<keyword evidence="2" id="KW-1185">Reference proteome</keyword>
<sequence>MEDLAWQYPAEPVERAALRFCEAIARWRGKPELETVRRRPECAASAHTPAVQEASARIGEWPCAVAGQRERRGAPCDRAVFCDAHIAAGPQACALGCGGGVGRQEAAMTWSGPGLGGRRVQWVRVDV</sequence>
<comment type="caution">
    <text evidence="1">The sequence shown here is derived from an EMBL/GenBank/DDBJ whole genome shotgun (WGS) entry which is preliminary data.</text>
</comment>
<protein>
    <submittedName>
        <fullName evidence="1">Uncharacterized protein</fullName>
    </submittedName>
</protein>
<accession>A0ACB8S743</accession>
<dbReference type="Proteomes" id="UP000814033">
    <property type="component" value="Unassembled WGS sequence"/>
</dbReference>
<reference evidence="1" key="1">
    <citation type="submission" date="2021-02" db="EMBL/GenBank/DDBJ databases">
        <authorList>
            <consortium name="DOE Joint Genome Institute"/>
            <person name="Ahrendt S."/>
            <person name="Looney B.P."/>
            <person name="Miyauchi S."/>
            <person name="Morin E."/>
            <person name="Drula E."/>
            <person name="Courty P.E."/>
            <person name="Chicoki N."/>
            <person name="Fauchery L."/>
            <person name="Kohler A."/>
            <person name="Kuo A."/>
            <person name="Labutti K."/>
            <person name="Pangilinan J."/>
            <person name="Lipzen A."/>
            <person name="Riley R."/>
            <person name="Andreopoulos W."/>
            <person name="He G."/>
            <person name="Johnson J."/>
            <person name="Barry K.W."/>
            <person name="Grigoriev I.V."/>
            <person name="Nagy L."/>
            <person name="Hibbett D."/>
            <person name="Henrissat B."/>
            <person name="Matheny P.B."/>
            <person name="Labbe J."/>
            <person name="Martin F."/>
        </authorList>
    </citation>
    <scope>NUCLEOTIDE SEQUENCE</scope>
    <source>
        <strain evidence="1">FP105234-sp</strain>
    </source>
</reference>
<proteinExistence type="predicted"/>
<gene>
    <name evidence="1" type="ORF">FA95DRAFT_1385929</name>
</gene>
<organism evidence="1 2">
    <name type="scientific">Auriscalpium vulgare</name>
    <dbReference type="NCBI Taxonomy" id="40419"/>
    <lineage>
        <taxon>Eukaryota</taxon>
        <taxon>Fungi</taxon>
        <taxon>Dikarya</taxon>
        <taxon>Basidiomycota</taxon>
        <taxon>Agaricomycotina</taxon>
        <taxon>Agaricomycetes</taxon>
        <taxon>Russulales</taxon>
        <taxon>Auriscalpiaceae</taxon>
        <taxon>Auriscalpium</taxon>
    </lineage>
</organism>